<accession>A0A7R8CU33</accession>
<evidence type="ECO:0000313" key="2">
    <source>
        <dbReference type="Proteomes" id="UP000675881"/>
    </source>
</evidence>
<dbReference type="AlphaFoldDB" id="A0A7R8CU33"/>
<protein>
    <submittedName>
        <fullName evidence="1">(salmon louse) hypothetical protein</fullName>
    </submittedName>
</protein>
<name>A0A7R8CU33_LEPSM</name>
<keyword evidence="2" id="KW-1185">Reference proteome</keyword>
<evidence type="ECO:0000313" key="1">
    <source>
        <dbReference type="EMBL" id="CAF2894929.1"/>
    </source>
</evidence>
<organism evidence="1 2">
    <name type="scientific">Lepeophtheirus salmonis</name>
    <name type="common">Salmon louse</name>
    <name type="synonym">Caligus salmonis</name>
    <dbReference type="NCBI Taxonomy" id="72036"/>
    <lineage>
        <taxon>Eukaryota</taxon>
        <taxon>Metazoa</taxon>
        <taxon>Ecdysozoa</taxon>
        <taxon>Arthropoda</taxon>
        <taxon>Crustacea</taxon>
        <taxon>Multicrustacea</taxon>
        <taxon>Hexanauplia</taxon>
        <taxon>Copepoda</taxon>
        <taxon>Siphonostomatoida</taxon>
        <taxon>Caligidae</taxon>
        <taxon>Lepeophtheirus</taxon>
    </lineage>
</organism>
<gene>
    <name evidence="1" type="ORF">LSAA_7976</name>
</gene>
<dbReference type="Proteomes" id="UP000675881">
    <property type="component" value="Chromosome 3"/>
</dbReference>
<sequence length="107" mass="12282">MHQARGGSGTSNDGNTARRDFQNSSKLAEITLVHLKFIQRLYTILQVIHESTPPINVDTFHDLEPWPNNWIKREGCCIYFFQIFRLRIIVTIANVMSRSFLAPSYAG</sequence>
<proteinExistence type="predicted"/>
<reference evidence="1" key="1">
    <citation type="submission" date="2021-02" db="EMBL/GenBank/DDBJ databases">
        <authorList>
            <person name="Bekaert M."/>
        </authorList>
    </citation>
    <scope>NUCLEOTIDE SEQUENCE</scope>
    <source>
        <strain evidence="1">IoA-00</strain>
    </source>
</reference>
<dbReference type="EMBL" id="HG994582">
    <property type="protein sequence ID" value="CAF2894929.1"/>
    <property type="molecule type" value="Genomic_DNA"/>
</dbReference>